<accession>A0ABS4G0T6</accession>
<dbReference type="InterPro" id="IPR046825">
    <property type="entry name" value="PDH_C"/>
</dbReference>
<dbReference type="Pfam" id="PF02153">
    <property type="entry name" value="PDH_N"/>
    <property type="match status" value="1"/>
</dbReference>
<evidence type="ECO:0000259" key="5">
    <source>
        <dbReference type="PROSITE" id="PS51176"/>
    </source>
</evidence>
<comment type="caution">
    <text evidence="6">The sequence shown here is derived from an EMBL/GenBank/DDBJ whole genome shotgun (WGS) entry which is preliminary data.</text>
</comment>
<dbReference type="EC" id="1.3.1.12" evidence="6"/>
<feature type="domain" description="Prephenate/arogenate dehydrogenase" evidence="5">
    <location>
        <begin position="1"/>
        <end position="283"/>
    </location>
</feature>
<dbReference type="InterPro" id="IPR003099">
    <property type="entry name" value="Prephen_DH"/>
</dbReference>
<dbReference type="SUPFAM" id="SSF51735">
    <property type="entry name" value="NAD(P)-binding Rossmann-fold domains"/>
    <property type="match status" value="1"/>
</dbReference>
<evidence type="ECO:0000256" key="3">
    <source>
        <dbReference type="ARBA" id="ARBA00029440"/>
    </source>
</evidence>
<dbReference type="PANTHER" id="PTHR21363">
    <property type="entry name" value="PREPHENATE DEHYDROGENASE"/>
    <property type="match status" value="1"/>
</dbReference>
<feature type="region of interest" description="Disordered" evidence="4">
    <location>
        <begin position="276"/>
        <end position="301"/>
    </location>
</feature>
<dbReference type="Proteomes" id="UP001519271">
    <property type="component" value="Unassembled WGS sequence"/>
</dbReference>
<comment type="pathway">
    <text evidence="3">Amino-acid biosynthesis.</text>
</comment>
<comment type="similarity">
    <text evidence="1">Belongs to the prephenate/arogenate dehydrogenase family.</text>
</comment>
<dbReference type="InterPro" id="IPR036291">
    <property type="entry name" value="NAD(P)-bd_dom_sf"/>
</dbReference>
<name>A0ABS4G0T6_9CLOT</name>
<feature type="compositionally biased region" description="Polar residues" evidence="4">
    <location>
        <begin position="279"/>
        <end position="301"/>
    </location>
</feature>
<dbReference type="Gene3D" id="1.10.3660.10">
    <property type="entry name" value="6-phosphogluconate dehydrogenase C-terminal like domain"/>
    <property type="match status" value="1"/>
</dbReference>
<evidence type="ECO:0000256" key="2">
    <source>
        <dbReference type="ARBA" id="ARBA00023002"/>
    </source>
</evidence>
<keyword evidence="2 6" id="KW-0560">Oxidoreductase</keyword>
<proteinExistence type="inferred from homology"/>
<protein>
    <submittedName>
        <fullName evidence="6">Prephenate dehydrogenase</fullName>
        <ecNumber evidence="6">1.3.1.12</ecNumber>
    </submittedName>
</protein>
<dbReference type="SUPFAM" id="SSF48179">
    <property type="entry name" value="6-phosphogluconate dehydrogenase C-terminal domain-like"/>
    <property type="match status" value="1"/>
</dbReference>
<dbReference type="PANTHER" id="PTHR21363:SF0">
    <property type="entry name" value="PREPHENATE DEHYDROGENASE [NADP(+)]"/>
    <property type="match status" value="1"/>
</dbReference>
<dbReference type="RefSeq" id="WP_209458193.1">
    <property type="nucleotide sequence ID" value="NZ_JAGGKC010000002.1"/>
</dbReference>
<organism evidence="6 7">
    <name type="scientific">Youngiibacter multivorans</name>
    <dbReference type="NCBI Taxonomy" id="937251"/>
    <lineage>
        <taxon>Bacteria</taxon>
        <taxon>Bacillati</taxon>
        <taxon>Bacillota</taxon>
        <taxon>Clostridia</taxon>
        <taxon>Eubacteriales</taxon>
        <taxon>Clostridiaceae</taxon>
        <taxon>Youngiibacter</taxon>
    </lineage>
</organism>
<dbReference type="Gene3D" id="3.40.50.720">
    <property type="entry name" value="NAD(P)-binding Rossmann-like Domain"/>
    <property type="match status" value="1"/>
</dbReference>
<evidence type="ECO:0000313" key="6">
    <source>
        <dbReference type="EMBL" id="MBP1917945.1"/>
    </source>
</evidence>
<evidence type="ECO:0000313" key="7">
    <source>
        <dbReference type="Proteomes" id="UP001519271"/>
    </source>
</evidence>
<dbReference type="InterPro" id="IPR046826">
    <property type="entry name" value="PDH_N"/>
</dbReference>
<keyword evidence="7" id="KW-1185">Reference proteome</keyword>
<sequence>MKIGIVGLGLIGGSMAKASGHVEGSEVYGWDIDMSVTGKAIDEGVISGILEDSLLETMDLVIIALYPKDTIEYVTRRGDLFRKGGLVVDCGGIKELVCDTLEPFAKEKGFRFLGGHPMAGIEYSGFDHSKWTLFKNASMILTPIEKLKDSELEWVSDFFRSLGFGAIKVSTPSAHDRIIAYSSQLAHVVSSAFVKSPSALEHKGFSAGSFRDLTRVARLNEHMWTELFLENKDNLLHEIDSMIGRLVEYRDALESEDKVMLKSLLKEGRERKELLDARQQATVHQEQATVNQEQATANQEK</sequence>
<dbReference type="InterPro" id="IPR008927">
    <property type="entry name" value="6-PGluconate_DH-like_C_sf"/>
</dbReference>
<dbReference type="PROSITE" id="PS51176">
    <property type="entry name" value="PDH_ADH"/>
    <property type="match status" value="1"/>
</dbReference>
<gene>
    <name evidence="6" type="ORF">J2Z34_000416</name>
</gene>
<dbReference type="EMBL" id="JAGGKC010000002">
    <property type="protein sequence ID" value="MBP1917945.1"/>
    <property type="molecule type" value="Genomic_DNA"/>
</dbReference>
<reference evidence="6 7" key="1">
    <citation type="submission" date="2021-03" db="EMBL/GenBank/DDBJ databases">
        <title>Genomic Encyclopedia of Type Strains, Phase IV (KMG-IV): sequencing the most valuable type-strain genomes for metagenomic binning, comparative biology and taxonomic classification.</title>
        <authorList>
            <person name="Goeker M."/>
        </authorList>
    </citation>
    <scope>NUCLEOTIDE SEQUENCE [LARGE SCALE GENOMIC DNA]</scope>
    <source>
        <strain evidence="6 7">DSM 6139</strain>
    </source>
</reference>
<dbReference type="Pfam" id="PF20463">
    <property type="entry name" value="PDH_C"/>
    <property type="match status" value="1"/>
</dbReference>
<evidence type="ECO:0000256" key="1">
    <source>
        <dbReference type="ARBA" id="ARBA00007964"/>
    </source>
</evidence>
<evidence type="ECO:0000256" key="4">
    <source>
        <dbReference type="SAM" id="MobiDB-lite"/>
    </source>
</evidence>
<dbReference type="GO" id="GO:0008977">
    <property type="term" value="F:prephenate dehydrogenase (NAD+) activity"/>
    <property type="evidence" value="ECO:0007669"/>
    <property type="project" value="UniProtKB-EC"/>
</dbReference>
<dbReference type="InterPro" id="IPR050812">
    <property type="entry name" value="Preph/Arog_dehydrog"/>
</dbReference>